<dbReference type="PANTHER" id="PTHR11645:SF0">
    <property type="entry name" value="PYRROLINE-5-CARBOXYLATE REDUCTASE 3"/>
    <property type="match status" value="1"/>
</dbReference>
<sequence length="270" mass="28856">MEQRIGFIGLGNMGCAILHGIIASQFIPASQINVYDIHPENGEKLKESYDLNVLASAKEVAKESDIVFIAVKPQNINEVLAEIQKELKKSTVVVSVVAGVTIKMIEAIIGYEQKIVRVMPNTPALVNSAICSLTPNTEVSPEELLTVRGLLNCIGLTEVIPESLVHSATGVGGSGPAFVFMFIEALADGAVKGGMTRKQAYKFAAQTVMGSAKLMLETNKHPGELKDMVCSPGGITIEGVQTLEQNNFRAAIMNAVEACVNRSKQLSGEK</sequence>
<dbReference type="UniPathway" id="UPA00098">
    <property type="reaction ID" value="UER00361"/>
</dbReference>
<dbReference type="InterPro" id="IPR029036">
    <property type="entry name" value="P5CR_dimer"/>
</dbReference>
<keyword evidence="5 8" id="KW-0641">Proline biosynthesis</keyword>
<comment type="catalytic activity">
    <reaction evidence="8 11">
        <text>L-proline + NADP(+) = (S)-1-pyrroline-5-carboxylate + NADPH + 2 H(+)</text>
        <dbReference type="Rhea" id="RHEA:14109"/>
        <dbReference type="ChEBI" id="CHEBI:15378"/>
        <dbReference type="ChEBI" id="CHEBI:17388"/>
        <dbReference type="ChEBI" id="CHEBI:57783"/>
        <dbReference type="ChEBI" id="CHEBI:58349"/>
        <dbReference type="ChEBI" id="CHEBI:60039"/>
        <dbReference type="EC" id="1.5.1.2"/>
    </reaction>
</comment>
<dbReference type="PIRSF" id="PIRSF000193">
    <property type="entry name" value="Pyrrol-5-carb_rd"/>
    <property type="match status" value="1"/>
</dbReference>
<evidence type="ECO:0000256" key="8">
    <source>
        <dbReference type="HAMAP-Rule" id="MF_01925"/>
    </source>
</evidence>
<keyword evidence="4 8" id="KW-0028">Amino-acid biosynthesis</keyword>
<dbReference type="NCBIfam" id="TIGR00112">
    <property type="entry name" value="proC"/>
    <property type="match status" value="1"/>
</dbReference>
<organism evidence="14 15">
    <name type="scientific">Frischella perrara</name>
    <dbReference type="NCBI Taxonomy" id="1267021"/>
    <lineage>
        <taxon>Bacteria</taxon>
        <taxon>Pseudomonadati</taxon>
        <taxon>Pseudomonadota</taxon>
        <taxon>Gammaproteobacteria</taxon>
        <taxon>Orbales</taxon>
        <taxon>Orbaceae</taxon>
        <taxon>Frischella</taxon>
    </lineage>
</organism>
<dbReference type="PANTHER" id="PTHR11645">
    <property type="entry name" value="PYRROLINE-5-CARBOXYLATE REDUCTASE"/>
    <property type="match status" value="1"/>
</dbReference>
<feature type="domain" description="Pyrroline-5-carboxylate reductase dimerisation" evidence="13">
    <location>
        <begin position="162"/>
        <end position="266"/>
    </location>
</feature>
<comment type="function">
    <text evidence="8">Catalyzes the reduction of 1-pyrroline-5-carboxylate (PCA) to L-proline.</text>
</comment>
<proteinExistence type="inferred from homology"/>
<feature type="binding site" evidence="10">
    <location>
        <begin position="70"/>
        <end position="73"/>
    </location>
    <ligand>
        <name>NADP(+)</name>
        <dbReference type="ChEBI" id="CHEBI:58349"/>
    </ligand>
</feature>
<evidence type="ECO:0000256" key="2">
    <source>
        <dbReference type="ARBA" id="ARBA00005525"/>
    </source>
</evidence>
<evidence type="ECO:0000256" key="7">
    <source>
        <dbReference type="ARBA" id="ARBA00023002"/>
    </source>
</evidence>
<dbReference type="PROSITE" id="PS00521">
    <property type="entry name" value="P5CR"/>
    <property type="match status" value="1"/>
</dbReference>
<accession>A0A0A7S0Q9</accession>
<dbReference type="Pfam" id="PF14748">
    <property type="entry name" value="P5CR_dimer"/>
    <property type="match status" value="1"/>
</dbReference>
<keyword evidence="15" id="KW-1185">Reference proteome</keyword>
<evidence type="ECO:0000256" key="11">
    <source>
        <dbReference type="RuleBase" id="RU003903"/>
    </source>
</evidence>
<evidence type="ECO:0000313" key="15">
    <source>
        <dbReference type="Proteomes" id="UP000030901"/>
    </source>
</evidence>
<protein>
    <recommendedName>
        <fullName evidence="8 9">Pyrroline-5-carboxylate reductase</fullName>
        <shortName evidence="8">P5C reductase</shortName>
        <shortName evidence="8">P5CR</shortName>
        <ecNumber evidence="8 9">1.5.1.2</ecNumber>
    </recommendedName>
    <alternativeName>
        <fullName evidence="8">PCA reductase</fullName>
    </alternativeName>
</protein>
<reference evidence="14 15" key="1">
    <citation type="journal article" date="2014" name="Appl. Environ. Microbiol.">
        <title>Gut symbionts from distinct hosts exhibit genotoxic activity via divergent colibactin biosynthetic pathways.</title>
        <authorList>
            <person name="Engel P."/>
            <person name="Vizcaino M.I."/>
            <person name="Crawford J.M."/>
        </authorList>
    </citation>
    <scope>NUCLEOTIDE SEQUENCE [LARGE SCALE GENOMIC DNA]</scope>
    <source>
        <strain evidence="14 15">PEB0191</strain>
    </source>
</reference>
<evidence type="ECO:0000256" key="6">
    <source>
        <dbReference type="ARBA" id="ARBA00022857"/>
    </source>
</evidence>
<dbReference type="EC" id="1.5.1.2" evidence="8 9"/>
<gene>
    <name evidence="8" type="primary">proC</name>
    <name evidence="14" type="ORF">FPB0191_01229</name>
</gene>
<dbReference type="SUPFAM" id="SSF51735">
    <property type="entry name" value="NAD(P)-binding Rossmann-fold domains"/>
    <property type="match status" value="1"/>
</dbReference>
<evidence type="ECO:0000259" key="12">
    <source>
        <dbReference type="Pfam" id="PF03807"/>
    </source>
</evidence>
<dbReference type="HOGENOM" id="CLU_042344_3_1_6"/>
<evidence type="ECO:0000256" key="3">
    <source>
        <dbReference type="ARBA" id="ARBA00022490"/>
    </source>
</evidence>
<evidence type="ECO:0000256" key="4">
    <source>
        <dbReference type="ARBA" id="ARBA00022605"/>
    </source>
</evidence>
<dbReference type="GO" id="GO:0005737">
    <property type="term" value="C:cytoplasm"/>
    <property type="evidence" value="ECO:0007669"/>
    <property type="project" value="UniProtKB-SubCell"/>
</dbReference>
<dbReference type="InterPro" id="IPR000304">
    <property type="entry name" value="Pyrroline-COOH_reductase"/>
</dbReference>
<evidence type="ECO:0000313" key="14">
    <source>
        <dbReference type="EMBL" id="AJA45053.1"/>
    </source>
</evidence>
<name>A0A0A7S0Q9_FRIPE</name>
<dbReference type="InterPro" id="IPR036291">
    <property type="entry name" value="NAD(P)-bd_dom_sf"/>
</dbReference>
<dbReference type="STRING" id="1267021.FPB0191_01229"/>
<keyword evidence="7 8" id="KW-0560">Oxidoreductase</keyword>
<comment type="pathway">
    <text evidence="8 11">Amino-acid biosynthesis; L-proline biosynthesis; L-proline from L-glutamate 5-semialdehyde: step 1/1.</text>
</comment>
<evidence type="ECO:0000256" key="10">
    <source>
        <dbReference type="PIRSR" id="PIRSR000193-1"/>
    </source>
</evidence>
<evidence type="ECO:0000256" key="5">
    <source>
        <dbReference type="ARBA" id="ARBA00022650"/>
    </source>
</evidence>
<dbReference type="EMBL" id="CP009056">
    <property type="protein sequence ID" value="AJA45053.1"/>
    <property type="molecule type" value="Genomic_DNA"/>
</dbReference>
<feature type="binding site" evidence="10">
    <location>
        <begin position="8"/>
        <end position="13"/>
    </location>
    <ligand>
        <name>NADP(+)</name>
        <dbReference type="ChEBI" id="CHEBI:58349"/>
    </ligand>
</feature>
<dbReference type="Gene3D" id="1.10.3730.10">
    <property type="entry name" value="ProC C-terminal domain-like"/>
    <property type="match status" value="1"/>
</dbReference>
<dbReference type="KEGG" id="fpp:FPB0191_01229"/>
<evidence type="ECO:0000256" key="9">
    <source>
        <dbReference type="NCBIfam" id="TIGR00112"/>
    </source>
</evidence>
<comment type="similarity">
    <text evidence="2 8 11">Belongs to the pyrroline-5-carboxylate reductase family.</text>
</comment>
<dbReference type="Proteomes" id="UP000030901">
    <property type="component" value="Chromosome"/>
</dbReference>
<comment type="catalytic activity">
    <reaction evidence="8">
        <text>L-proline + NAD(+) = (S)-1-pyrroline-5-carboxylate + NADH + 2 H(+)</text>
        <dbReference type="Rhea" id="RHEA:14105"/>
        <dbReference type="ChEBI" id="CHEBI:15378"/>
        <dbReference type="ChEBI" id="CHEBI:17388"/>
        <dbReference type="ChEBI" id="CHEBI:57540"/>
        <dbReference type="ChEBI" id="CHEBI:57945"/>
        <dbReference type="ChEBI" id="CHEBI:60039"/>
        <dbReference type="EC" id="1.5.1.2"/>
    </reaction>
</comment>
<dbReference type="OrthoDB" id="9805754at2"/>
<dbReference type="InterPro" id="IPR008927">
    <property type="entry name" value="6-PGluconate_DH-like_C_sf"/>
</dbReference>
<evidence type="ECO:0000259" key="13">
    <source>
        <dbReference type="Pfam" id="PF14748"/>
    </source>
</evidence>
<dbReference type="RefSeq" id="WP_039104707.1">
    <property type="nucleotide sequence ID" value="NZ_CP009056.1"/>
</dbReference>
<dbReference type="AlphaFoldDB" id="A0A0A7S0Q9"/>
<dbReference type="Gene3D" id="3.40.50.720">
    <property type="entry name" value="NAD(P)-binding Rossmann-like Domain"/>
    <property type="match status" value="1"/>
</dbReference>
<comment type="subcellular location">
    <subcellularLocation>
        <location evidence="1 8">Cytoplasm</location>
    </subcellularLocation>
</comment>
<feature type="domain" description="Pyrroline-5-carboxylate reductase catalytic N-terminal" evidence="12">
    <location>
        <begin position="4"/>
        <end position="99"/>
    </location>
</feature>
<dbReference type="FunFam" id="1.10.3730.10:FF:000001">
    <property type="entry name" value="Pyrroline-5-carboxylate reductase"/>
    <property type="match status" value="1"/>
</dbReference>
<dbReference type="InterPro" id="IPR053790">
    <property type="entry name" value="P5CR-like_CS"/>
</dbReference>
<dbReference type="SUPFAM" id="SSF48179">
    <property type="entry name" value="6-phosphogluconate dehydrogenase C-terminal domain-like"/>
    <property type="match status" value="1"/>
</dbReference>
<dbReference type="GO" id="GO:0004735">
    <property type="term" value="F:pyrroline-5-carboxylate reductase activity"/>
    <property type="evidence" value="ECO:0007669"/>
    <property type="project" value="UniProtKB-UniRule"/>
</dbReference>
<dbReference type="Pfam" id="PF03807">
    <property type="entry name" value="F420_oxidored"/>
    <property type="match status" value="1"/>
</dbReference>
<dbReference type="GO" id="GO:0055129">
    <property type="term" value="P:L-proline biosynthetic process"/>
    <property type="evidence" value="ECO:0007669"/>
    <property type="project" value="UniProtKB-UniRule"/>
</dbReference>
<dbReference type="InterPro" id="IPR028939">
    <property type="entry name" value="P5C_Rdtase_cat_N"/>
</dbReference>
<dbReference type="HAMAP" id="MF_01925">
    <property type="entry name" value="P5C_reductase"/>
    <property type="match status" value="1"/>
</dbReference>
<keyword evidence="3 8" id="KW-0963">Cytoplasm</keyword>
<keyword evidence="6 8" id="KW-0521">NADP</keyword>
<dbReference type="FunFam" id="3.40.50.720:FF:000190">
    <property type="entry name" value="Pyrroline-5-carboxylate reductase"/>
    <property type="match status" value="1"/>
</dbReference>
<evidence type="ECO:0000256" key="1">
    <source>
        <dbReference type="ARBA" id="ARBA00004496"/>
    </source>
</evidence>